<dbReference type="InterPro" id="IPR000568">
    <property type="entry name" value="ATP_synth_F0_asu"/>
</dbReference>
<dbReference type="Pfam" id="PF00119">
    <property type="entry name" value="ATP-synt_A"/>
    <property type="match status" value="1"/>
</dbReference>
<evidence type="ECO:0000256" key="4">
    <source>
        <dbReference type="ARBA" id="ARBA00022547"/>
    </source>
</evidence>
<reference evidence="13" key="1">
    <citation type="journal article" date="2024" name="Front. Mar. Sci.">
        <title>Unraveling the phylogeny of Chaetopteridae (Annelida) through mitochondrial genome analysis.</title>
        <authorList>
            <person name="Wu X."/>
            <person name="Su X."/>
            <person name="Wang Y."/>
            <person name="He C."/>
            <person name="Qiu J.-W."/>
            <person name="Zhang Y."/>
        </authorList>
    </citation>
    <scope>NUCLEOTIDE SEQUENCE</scope>
</reference>
<sequence>MMMDIFSSFDPRDFPSIFSISIPNVFPWVVSLMITPMIFNQLWVYPSRISSIFMAPLSFMMSQVIKLTGVHLAGFASTISSLFIFLMVVNLLGLAPYIFGLTGHIVISLSLSLPIWLSLIMSAIAFSPSSWAASFLPTGTPPALSSFLILIEAVSISVRPVTLAVRLTANITAGHTILGMVGIYASSALLSLSTVSFFVLYMFHFGYMMFEFGVALVQGYIFCLLVSLYSNEHPTS</sequence>
<dbReference type="Gene3D" id="1.20.120.220">
    <property type="entry name" value="ATP synthase, F0 complex, subunit A"/>
    <property type="match status" value="1"/>
</dbReference>
<dbReference type="SUPFAM" id="SSF81336">
    <property type="entry name" value="F1F0 ATP synthase subunit A"/>
    <property type="match status" value="1"/>
</dbReference>
<keyword evidence="5 12" id="KW-0812">Transmembrane</keyword>
<evidence type="ECO:0000256" key="8">
    <source>
        <dbReference type="ARBA" id="ARBA00023065"/>
    </source>
</evidence>
<protein>
    <recommendedName>
        <fullName evidence="11">ATP synthase subunit a</fullName>
    </recommendedName>
</protein>
<dbReference type="PROSITE" id="PS00449">
    <property type="entry name" value="ATPASE_A"/>
    <property type="match status" value="1"/>
</dbReference>
<evidence type="ECO:0000256" key="11">
    <source>
        <dbReference type="RuleBase" id="RU004450"/>
    </source>
</evidence>
<keyword evidence="9 12" id="KW-0472">Membrane</keyword>
<dbReference type="GO" id="GO:0046933">
    <property type="term" value="F:proton-transporting ATP synthase activity, rotational mechanism"/>
    <property type="evidence" value="ECO:0007669"/>
    <property type="project" value="TreeGrafter"/>
</dbReference>
<evidence type="ECO:0000256" key="7">
    <source>
        <dbReference type="ARBA" id="ARBA00022989"/>
    </source>
</evidence>
<dbReference type="InterPro" id="IPR045083">
    <property type="entry name" value="ATP_synth_F0_asu_bact/mt"/>
</dbReference>
<name>A0AB39A5Z7_9ANNE</name>
<keyword evidence="8" id="KW-0406">Ion transport</keyword>
<keyword evidence="13" id="KW-0496">Mitochondrion</keyword>
<proteinExistence type="inferred from homology"/>
<dbReference type="GO" id="GO:0005743">
    <property type="term" value="C:mitochondrial inner membrane"/>
    <property type="evidence" value="ECO:0007669"/>
    <property type="project" value="UniProtKB-SubCell"/>
</dbReference>
<feature type="transmembrane region" description="Helical" evidence="12">
    <location>
        <begin position="106"/>
        <end position="126"/>
    </location>
</feature>
<comment type="similarity">
    <text evidence="2">Belongs to the ATPase A chain family.</text>
</comment>
<dbReference type="InterPro" id="IPR023011">
    <property type="entry name" value="ATP_synth_F0_asu_AS"/>
</dbReference>
<comment type="subcellular location">
    <subcellularLocation>
        <location evidence="1">Membrane</location>
        <topology evidence="1">Multi-pass membrane protein</topology>
    </subcellularLocation>
    <subcellularLocation>
        <location evidence="11">Mitochondrion inner membrane</location>
        <topology evidence="11">Multi-pass membrane protein</topology>
    </subcellularLocation>
</comment>
<feature type="transmembrane region" description="Helical" evidence="12">
    <location>
        <begin position="79"/>
        <end position="99"/>
    </location>
</feature>
<keyword evidence="3" id="KW-0813">Transport</keyword>
<dbReference type="InterPro" id="IPR035908">
    <property type="entry name" value="F0_ATP_A_sf"/>
</dbReference>
<keyword evidence="4" id="KW-0138">CF(0)</keyword>
<evidence type="ECO:0000256" key="2">
    <source>
        <dbReference type="ARBA" id="ARBA00006810"/>
    </source>
</evidence>
<evidence type="ECO:0000256" key="5">
    <source>
        <dbReference type="ARBA" id="ARBA00022692"/>
    </source>
</evidence>
<accession>A0AB39A5Z7</accession>
<keyword evidence="7 12" id="KW-1133">Transmembrane helix</keyword>
<evidence type="ECO:0000256" key="12">
    <source>
        <dbReference type="SAM" id="Phobius"/>
    </source>
</evidence>
<feature type="transmembrane region" description="Helical" evidence="12">
    <location>
        <begin position="177"/>
        <end position="203"/>
    </location>
</feature>
<keyword evidence="6" id="KW-0375">Hydrogen ion transport</keyword>
<evidence type="ECO:0000256" key="10">
    <source>
        <dbReference type="ARBA" id="ARBA00023310"/>
    </source>
</evidence>
<feature type="transmembrane region" description="Helical" evidence="12">
    <location>
        <begin position="209"/>
        <end position="229"/>
    </location>
</feature>
<keyword evidence="10" id="KW-0066">ATP synthesis</keyword>
<evidence type="ECO:0000256" key="6">
    <source>
        <dbReference type="ARBA" id="ARBA00022781"/>
    </source>
</evidence>
<dbReference type="AlphaFoldDB" id="A0AB39A5Z7"/>
<feature type="transmembrane region" description="Helical" evidence="12">
    <location>
        <begin position="146"/>
        <end position="165"/>
    </location>
</feature>
<dbReference type="CDD" id="cd00310">
    <property type="entry name" value="ATP-synt_Fo_a_6"/>
    <property type="match status" value="1"/>
</dbReference>
<dbReference type="PRINTS" id="PR00123">
    <property type="entry name" value="ATPASEA"/>
</dbReference>
<dbReference type="GO" id="GO:0045259">
    <property type="term" value="C:proton-transporting ATP synthase complex"/>
    <property type="evidence" value="ECO:0007669"/>
    <property type="project" value="UniProtKB-KW"/>
</dbReference>
<feature type="transmembrane region" description="Helical" evidence="12">
    <location>
        <begin position="20"/>
        <end position="39"/>
    </location>
</feature>
<evidence type="ECO:0000256" key="1">
    <source>
        <dbReference type="ARBA" id="ARBA00004141"/>
    </source>
</evidence>
<gene>
    <name evidence="13" type="primary">atp6</name>
</gene>
<geneLocation type="mitochondrion" evidence="13"/>
<dbReference type="PANTHER" id="PTHR11410:SF0">
    <property type="entry name" value="ATP SYNTHASE SUBUNIT A"/>
    <property type="match status" value="1"/>
</dbReference>
<organism evidence="13">
    <name type="scientific">Chaetopterus qiani</name>
    <dbReference type="NCBI Taxonomy" id="3230731"/>
    <lineage>
        <taxon>Eukaryota</taxon>
        <taxon>Metazoa</taxon>
        <taxon>Spiralia</taxon>
        <taxon>Lophotrochozoa</taxon>
        <taxon>Annelida</taxon>
        <taxon>Polychaeta</taxon>
        <taxon>Sedentaria</taxon>
        <taxon>Chaetopteridae</taxon>
        <taxon>Chaetopterus</taxon>
    </lineage>
</organism>
<dbReference type="NCBIfam" id="TIGR01131">
    <property type="entry name" value="ATP_synt_6_or_A"/>
    <property type="match status" value="1"/>
</dbReference>
<evidence type="ECO:0000256" key="3">
    <source>
        <dbReference type="ARBA" id="ARBA00022448"/>
    </source>
</evidence>
<dbReference type="EMBL" id="OR637230">
    <property type="protein sequence ID" value="XDF18984.1"/>
    <property type="molecule type" value="Genomic_DNA"/>
</dbReference>
<dbReference type="PANTHER" id="PTHR11410">
    <property type="entry name" value="ATP SYNTHASE SUBUNIT A"/>
    <property type="match status" value="1"/>
</dbReference>
<evidence type="ECO:0000256" key="9">
    <source>
        <dbReference type="ARBA" id="ARBA00023136"/>
    </source>
</evidence>
<evidence type="ECO:0000313" key="13">
    <source>
        <dbReference type="EMBL" id="XDF18984.1"/>
    </source>
</evidence>